<proteinExistence type="inferred from homology"/>
<organism evidence="4 5">
    <name type="scientific">Posidoniimonas polymericola</name>
    <dbReference type="NCBI Taxonomy" id="2528002"/>
    <lineage>
        <taxon>Bacteria</taxon>
        <taxon>Pseudomonadati</taxon>
        <taxon>Planctomycetota</taxon>
        <taxon>Planctomycetia</taxon>
        <taxon>Pirellulales</taxon>
        <taxon>Lacipirellulaceae</taxon>
        <taxon>Posidoniimonas</taxon>
    </lineage>
</organism>
<dbReference type="SUPFAM" id="SSF56300">
    <property type="entry name" value="Metallo-dependent phosphatases"/>
    <property type="match status" value="1"/>
</dbReference>
<dbReference type="PANTHER" id="PTHR43165">
    <property type="entry name" value="METALLOPHOSPHOESTERASE"/>
    <property type="match status" value="1"/>
</dbReference>
<name>A0A5C5YG32_9BACT</name>
<dbReference type="EMBL" id="SJPO01000010">
    <property type="protein sequence ID" value="TWT73451.1"/>
    <property type="molecule type" value="Genomic_DNA"/>
</dbReference>
<evidence type="ECO:0000259" key="3">
    <source>
        <dbReference type="Pfam" id="PF12850"/>
    </source>
</evidence>
<dbReference type="InterPro" id="IPR053193">
    <property type="entry name" value="MetalloPDE_YfcE-like"/>
</dbReference>
<evidence type="ECO:0000256" key="2">
    <source>
        <dbReference type="RuleBase" id="RU362039"/>
    </source>
</evidence>
<keyword evidence="5" id="KW-1185">Reference proteome</keyword>
<gene>
    <name evidence="4" type="ORF">Pla123a_37860</name>
</gene>
<evidence type="ECO:0000313" key="4">
    <source>
        <dbReference type="EMBL" id="TWT73451.1"/>
    </source>
</evidence>
<dbReference type="NCBIfam" id="TIGR00040">
    <property type="entry name" value="yfcE"/>
    <property type="match status" value="1"/>
</dbReference>
<comment type="cofactor">
    <cofactor evidence="2">
        <name>a divalent metal cation</name>
        <dbReference type="ChEBI" id="CHEBI:60240"/>
    </cofactor>
</comment>
<sequence>MKIGVISDTHGHVDLTQAAVRMLQSLDVEVVLHCGDIGGPDVVRQFHHWPTHFVAGNCDYDLDALGAAVRAENQHWHDQFGELTIDGLKIALLHSHDRKAFRKACRSGDYDLVCYGHTHIAAVEESDSTLVLNPGAVYRANPHSVAIVETAPLAATVIPL</sequence>
<dbReference type="PANTHER" id="PTHR43165:SF1">
    <property type="entry name" value="PHOSPHODIESTERASE MJ0936"/>
    <property type="match status" value="1"/>
</dbReference>
<dbReference type="InterPro" id="IPR000979">
    <property type="entry name" value="Phosphodiesterase_MJ0936/Vps29"/>
</dbReference>
<dbReference type="Pfam" id="PF12850">
    <property type="entry name" value="Metallophos_2"/>
    <property type="match status" value="1"/>
</dbReference>
<keyword evidence="2" id="KW-0479">Metal-binding</keyword>
<dbReference type="CDD" id="cd00841">
    <property type="entry name" value="MPP_YfcE"/>
    <property type="match status" value="1"/>
</dbReference>
<protein>
    <recommendedName>
        <fullName evidence="2">Phosphoesterase</fullName>
        <ecNumber evidence="2">3.1.4.-</ecNumber>
    </recommendedName>
</protein>
<evidence type="ECO:0000313" key="5">
    <source>
        <dbReference type="Proteomes" id="UP000318478"/>
    </source>
</evidence>
<dbReference type="InterPro" id="IPR041802">
    <property type="entry name" value="MPP_YfcE"/>
</dbReference>
<dbReference type="GO" id="GO:0046872">
    <property type="term" value="F:metal ion binding"/>
    <property type="evidence" value="ECO:0007669"/>
    <property type="project" value="UniProtKB-KW"/>
</dbReference>
<dbReference type="InterPro" id="IPR029052">
    <property type="entry name" value="Metallo-depent_PP-like"/>
</dbReference>
<evidence type="ECO:0000256" key="1">
    <source>
        <dbReference type="ARBA" id="ARBA00008950"/>
    </source>
</evidence>
<dbReference type="OrthoDB" id="9800565at2"/>
<dbReference type="AlphaFoldDB" id="A0A5C5YG32"/>
<dbReference type="EC" id="3.1.4.-" evidence="2"/>
<feature type="domain" description="Calcineurin-like phosphoesterase" evidence="3">
    <location>
        <begin position="1"/>
        <end position="150"/>
    </location>
</feature>
<comment type="caution">
    <text evidence="4">The sequence shown here is derived from an EMBL/GenBank/DDBJ whole genome shotgun (WGS) entry which is preliminary data.</text>
</comment>
<accession>A0A5C5YG32</accession>
<dbReference type="Proteomes" id="UP000318478">
    <property type="component" value="Unassembled WGS sequence"/>
</dbReference>
<dbReference type="Gene3D" id="3.60.21.10">
    <property type="match status" value="1"/>
</dbReference>
<dbReference type="GO" id="GO:0016787">
    <property type="term" value="F:hydrolase activity"/>
    <property type="evidence" value="ECO:0007669"/>
    <property type="project" value="UniProtKB-UniRule"/>
</dbReference>
<reference evidence="4 5" key="1">
    <citation type="submission" date="2019-02" db="EMBL/GenBank/DDBJ databases">
        <title>Deep-cultivation of Planctomycetes and their phenomic and genomic characterization uncovers novel biology.</title>
        <authorList>
            <person name="Wiegand S."/>
            <person name="Jogler M."/>
            <person name="Boedeker C."/>
            <person name="Pinto D."/>
            <person name="Vollmers J."/>
            <person name="Rivas-Marin E."/>
            <person name="Kohn T."/>
            <person name="Peeters S.H."/>
            <person name="Heuer A."/>
            <person name="Rast P."/>
            <person name="Oberbeckmann S."/>
            <person name="Bunk B."/>
            <person name="Jeske O."/>
            <person name="Meyerdierks A."/>
            <person name="Storesund J.E."/>
            <person name="Kallscheuer N."/>
            <person name="Luecker S."/>
            <person name="Lage O.M."/>
            <person name="Pohl T."/>
            <person name="Merkel B.J."/>
            <person name="Hornburger P."/>
            <person name="Mueller R.-W."/>
            <person name="Bruemmer F."/>
            <person name="Labrenz M."/>
            <person name="Spormann A.M."/>
            <person name="Op Den Camp H."/>
            <person name="Overmann J."/>
            <person name="Amann R."/>
            <person name="Jetten M.S.M."/>
            <person name="Mascher T."/>
            <person name="Medema M.H."/>
            <person name="Devos D.P."/>
            <person name="Kaster A.-K."/>
            <person name="Ovreas L."/>
            <person name="Rohde M."/>
            <person name="Galperin M.Y."/>
            <person name="Jogler C."/>
        </authorList>
    </citation>
    <scope>NUCLEOTIDE SEQUENCE [LARGE SCALE GENOMIC DNA]</scope>
    <source>
        <strain evidence="4 5">Pla123a</strain>
    </source>
</reference>
<comment type="similarity">
    <text evidence="1 2">Belongs to the metallophosphoesterase superfamily. YfcE family.</text>
</comment>
<dbReference type="RefSeq" id="WP_146589796.1">
    <property type="nucleotide sequence ID" value="NZ_SJPO01000010.1"/>
</dbReference>
<dbReference type="InterPro" id="IPR024654">
    <property type="entry name" value="Calcineurin-like_PHP_lpxH"/>
</dbReference>